<dbReference type="InterPro" id="IPR011042">
    <property type="entry name" value="6-blade_b-propeller_TolB-like"/>
</dbReference>
<dbReference type="AlphaFoldDB" id="A0AAU8DQT9"/>
<feature type="compositionally biased region" description="Low complexity" evidence="1">
    <location>
        <begin position="141"/>
        <end position="163"/>
    </location>
</feature>
<sequence length="400" mass="40236">MKTTTRLRATALAALLVLAVSACGGEVTGSPAGQAYSPPDPATATAQSIDLEEAVAVSPAGTLLAIAKDNSLCVRDRVPTGAKGTSSTCAEDPDITGRQPAVFSPTGSRLVVFENPGQHGNRARAWIVDASSGTTVPITLPAATSSNGPSPTAPSPTSTTGTGSALRDAAVTYLWQSDDALFAVGITGAVYRITPSTGAAVVLAPSGDRTKETVTVAAIGGGTIAMVWERRSRGGARLVTVSIADGAVRDPAVTFDQDITHPILLGVSPDGGKALLSTANLQTLVPGETGIYDLTSGQHTVIAGTERTYAAGGAFSPDGSVVAFVASGAATDIRSKPTAADGNRFHLQLAPADGSTAPRDLLGADDETRNVYGPLLWSPAGVIVTAASPSPQAAAWIVTG</sequence>
<gene>
    <name evidence="3" type="ORF">ABLG96_21180</name>
</gene>
<feature type="region of interest" description="Disordered" evidence="1">
    <location>
        <begin position="139"/>
        <end position="163"/>
    </location>
</feature>
<reference evidence="3" key="1">
    <citation type="submission" date="2024-05" db="EMBL/GenBank/DDBJ databases">
        <authorList>
            <person name="Cai S.Y."/>
            <person name="Jin L.M."/>
            <person name="Li H.R."/>
        </authorList>
    </citation>
    <scope>NUCLEOTIDE SEQUENCE</scope>
    <source>
        <strain evidence="3">A5-74</strain>
    </source>
</reference>
<dbReference type="SUPFAM" id="SSF82171">
    <property type="entry name" value="DPP6 N-terminal domain-like"/>
    <property type="match status" value="1"/>
</dbReference>
<evidence type="ECO:0008006" key="4">
    <source>
        <dbReference type="Google" id="ProtNLM"/>
    </source>
</evidence>
<proteinExistence type="predicted"/>
<dbReference type="Gene3D" id="2.120.10.30">
    <property type="entry name" value="TolB, C-terminal domain"/>
    <property type="match status" value="2"/>
</dbReference>
<dbReference type="EMBL" id="CP159218">
    <property type="protein sequence ID" value="XCG63664.1"/>
    <property type="molecule type" value="Genomic_DNA"/>
</dbReference>
<name>A0AAU8DQT9_9ACTN</name>
<protein>
    <recommendedName>
        <fullName evidence="4">Lipoprotein LpqB beta-propeller domain-containing protein</fullName>
    </recommendedName>
</protein>
<accession>A0AAU8DQT9</accession>
<keyword evidence="2" id="KW-0732">Signal</keyword>
<feature type="signal peptide" evidence="2">
    <location>
        <begin position="1"/>
        <end position="24"/>
    </location>
</feature>
<feature type="chain" id="PRO_5043470765" description="Lipoprotein LpqB beta-propeller domain-containing protein" evidence="2">
    <location>
        <begin position="25"/>
        <end position="400"/>
    </location>
</feature>
<dbReference type="PROSITE" id="PS51257">
    <property type="entry name" value="PROKAR_LIPOPROTEIN"/>
    <property type="match status" value="1"/>
</dbReference>
<evidence type="ECO:0000256" key="2">
    <source>
        <dbReference type="SAM" id="SignalP"/>
    </source>
</evidence>
<dbReference type="RefSeq" id="WP_353649279.1">
    <property type="nucleotide sequence ID" value="NZ_CP159218.1"/>
</dbReference>
<evidence type="ECO:0000256" key="1">
    <source>
        <dbReference type="SAM" id="MobiDB-lite"/>
    </source>
</evidence>
<evidence type="ECO:0000313" key="3">
    <source>
        <dbReference type="EMBL" id="XCG63664.1"/>
    </source>
</evidence>
<organism evidence="3">
    <name type="scientific">Nakamurella sp. A5-74</name>
    <dbReference type="NCBI Taxonomy" id="3158264"/>
    <lineage>
        <taxon>Bacteria</taxon>
        <taxon>Bacillati</taxon>
        <taxon>Actinomycetota</taxon>
        <taxon>Actinomycetes</taxon>
        <taxon>Nakamurellales</taxon>
        <taxon>Nakamurellaceae</taxon>
        <taxon>Nakamurella</taxon>
    </lineage>
</organism>